<evidence type="ECO:0000313" key="1">
    <source>
        <dbReference type="EMBL" id="EQA79630.1"/>
    </source>
</evidence>
<proteinExistence type="predicted"/>
<comment type="caution">
    <text evidence="1">The sequence shown here is derived from an EMBL/GenBank/DDBJ whole genome shotgun (WGS) entry which is preliminary data.</text>
</comment>
<organism evidence="1 2">
    <name type="scientific">Leptospira alstonii serovar Pingchang str. 80-412</name>
    <dbReference type="NCBI Taxonomy" id="1218564"/>
    <lineage>
        <taxon>Bacteria</taxon>
        <taxon>Pseudomonadati</taxon>
        <taxon>Spirochaetota</taxon>
        <taxon>Spirochaetia</taxon>
        <taxon>Leptospirales</taxon>
        <taxon>Leptospiraceae</taxon>
        <taxon>Leptospira</taxon>
    </lineage>
</organism>
<name>T0FPL9_9LEPT</name>
<dbReference type="AlphaFoldDB" id="T0FPL9"/>
<protein>
    <submittedName>
        <fullName evidence="1">Uncharacterized protein</fullName>
    </submittedName>
</protein>
<accession>T0FPL9</accession>
<evidence type="ECO:0000313" key="2">
    <source>
        <dbReference type="Proteomes" id="UP000015445"/>
    </source>
</evidence>
<keyword evidence="2" id="KW-1185">Reference proteome</keyword>
<dbReference type="Proteomes" id="UP000015445">
    <property type="component" value="Unassembled WGS sequence"/>
</dbReference>
<sequence>MRSGSFVFSVSFSLAFKTAQSYTFQKIPFQNVKSPAYNLKENIQMCGSSASDFGTDSNLVSKEFSKLGENNAASFKSIRKPGSCTL</sequence>
<gene>
    <name evidence="1" type="ORF">LEP1GSC193_3033</name>
</gene>
<reference evidence="1" key="1">
    <citation type="submission" date="2013-05" db="EMBL/GenBank/DDBJ databases">
        <authorList>
            <person name="Harkins D.M."/>
            <person name="Durkin A.S."/>
            <person name="Brinkac L.M."/>
            <person name="Haft D.H."/>
            <person name="Selengut J.D."/>
            <person name="Sanka R."/>
            <person name="DePew J."/>
            <person name="Purushe J."/>
            <person name="Galloway R.L."/>
            <person name="Vinetz J.M."/>
            <person name="Sutton G.G."/>
            <person name="Nierman W.C."/>
            <person name="Fouts D.E."/>
        </authorList>
    </citation>
    <scope>NUCLEOTIDE SEQUENCE [LARGE SCALE GENOMIC DNA]</scope>
    <source>
        <strain evidence="1">80-412</strain>
    </source>
</reference>
<dbReference type="EMBL" id="AOHD02000047">
    <property type="protein sequence ID" value="EQA79630.1"/>
    <property type="molecule type" value="Genomic_DNA"/>
</dbReference>